<comment type="cofactor">
    <cofactor evidence="1">
        <name>FMN</name>
        <dbReference type="ChEBI" id="CHEBI:58210"/>
    </cofactor>
</comment>
<protein>
    <submittedName>
        <fullName evidence="5">2,4-dienoyl-CoA reductase-like NADH-dependent reductase (Old Yellow Enzyme family)</fullName>
    </submittedName>
</protein>
<dbReference type="Pfam" id="PF00724">
    <property type="entry name" value="Oxidored_FMN"/>
    <property type="match status" value="1"/>
</dbReference>
<accession>A0A4R3VD02</accession>
<dbReference type="Proteomes" id="UP000294692">
    <property type="component" value="Unassembled WGS sequence"/>
</dbReference>
<dbReference type="GO" id="GO:0005829">
    <property type="term" value="C:cytosol"/>
    <property type="evidence" value="ECO:0007669"/>
    <property type="project" value="UniProtKB-ARBA"/>
</dbReference>
<evidence type="ECO:0000259" key="4">
    <source>
        <dbReference type="Pfam" id="PF00724"/>
    </source>
</evidence>
<evidence type="ECO:0000313" key="6">
    <source>
        <dbReference type="Proteomes" id="UP000294692"/>
    </source>
</evidence>
<comment type="similarity">
    <text evidence="2">Belongs to the NADH:flavin oxidoreductase/NADH oxidase family.</text>
</comment>
<keyword evidence="6" id="KW-1185">Reference proteome</keyword>
<keyword evidence="3" id="KW-0560">Oxidoreductase</keyword>
<dbReference type="SUPFAM" id="SSF51395">
    <property type="entry name" value="FMN-linked oxidoreductases"/>
    <property type="match status" value="1"/>
</dbReference>
<dbReference type="RefSeq" id="WP_132474117.1">
    <property type="nucleotide sequence ID" value="NZ_JBEBWM010000036.1"/>
</dbReference>
<dbReference type="Gene3D" id="3.20.20.70">
    <property type="entry name" value="Aldolase class I"/>
    <property type="match status" value="1"/>
</dbReference>
<dbReference type="InterPro" id="IPR045247">
    <property type="entry name" value="Oye-like"/>
</dbReference>
<dbReference type="EMBL" id="SMBX01000002">
    <property type="protein sequence ID" value="TCV01524.1"/>
    <property type="molecule type" value="Genomic_DNA"/>
</dbReference>
<name>A0A4R3VD02_9BURK</name>
<dbReference type="AlphaFoldDB" id="A0A4R3VD02"/>
<evidence type="ECO:0000313" key="5">
    <source>
        <dbReference type="EMBL" id="TCV01524.1"/>
    </source>
</evidence>
<dbReference type="PANTHER" id="PTHR22893:SF98">
    <property type="entry name" value="OXIDOREDUCTASE"/>
    <property type="match status" value="1"/>
</dbReference>
<dbReference type="GO" id="GO:0010181">
    <property type="term" value="F:FMN binding"/>
    <property type="evidence" value="ECO:0007669"/>
    <property type="project" value="InterPro"/>
</dbReference>
<gene>
    <name evidence="5" type="ORF">EV686_102236</name>
</gene>
<dbReference type="OrthoDB" id="8523426at2"/>
<dbReference type="CDD" id="cd02933">
    <property type="entry name" value="OYE_like_FMN"/>
    <property type="match status" value="1"/>
</dbReference>
<dbReference type="FunFam" id="3.20.20.70:FF:000059">
    <property type="entry name" value="N-ethylmaleimide reductase, FMN-linked"/>
    <property type="match status" value="1"/>
</dbReference>
<comment type="caution">
    <text evidence="5">The sequence shown here is derived from an EMBL/GenBank/DDBJ whole genome shotgun (WGS) entry which is preliminary data.</text>
</comment>
<sequence length="362" mass="39256">MADLFDPMHLGAIELRNRIVMSPLTRTRAAPGRIPNELMRTYYAQRASAGLILSEATSVSPQGVGYPNTPGIWSRAQVEGWQKITKAVHDKGGRMFLQLWHVGRVSDPEHLNGGIPVAPSAIACPGTVNLLRPQRNFVVPRALHLEEMQGIAADFAQAARNAMDAGFDGVEIHAANGYLLDQFLHDGSNHRCDEYGGSIQNRMRLLLEVVDACIGVWGSGRVGVHLSPGGTVHGMSDSDPLTLFNSVARALNQRRLAFVFVRQAAGGEVYANGVRQNYNGTLILNDGLTLESARAALRAGRMDAVAFGRAFIANPDLVRRLREGAELNDWDASLFYADGAKGYTDYPCLPCKVMTESCDGVA</sequence>
<proteinExistence type="inferred from homology"/>
<feature type="domain" description="NADH:flavin oxidoreductase/NADH oxidase N-terminal" evidence="4">
    <location>
        <begin position="3"/>
        <end position="328"/>
    </location>
</feature>
<dbReference type="PANTHER" id="PTHR22893">
    <property type="entry name" value="NADH OXIDOREDUCTASE-RELATED"/>
    <property type="match status" value="1"/>
</dbReference>
<dbReference type="GO" id="GO:0016628">
    <property type="term" value="F:oxidoreductase activity, acting on the CH-CH group of donors, NAD or NADP as acceptor"/>
    <property type="evidence" value="ECO:0007669"/>
    <property type="project" value="UniProtKB-ARBA"/>
</dbReference>
<reference evidence="5 6" key="1">
    <citation type="submission" date="2019-03" db="EMBL/GenBank/DDBJ databases">
        <title>Genomic Encyclopedia of Type Strains, Phase IV (KMG-IV): sequencing the most valuable type-strain genomes for metagenomic binning, comparative biology and taxonomic classification.</title>
        <authorList>
            <person name="Goeker M."/>
        </authorList>
    </citation>
    <scope>NUCLEOTIDE SEQUENCE [LARGE SCALE GENOMIC DNA]</scope>
    <source>
        <strain evidence="5 6">DSM 100048</strain>
    </source>
</reference>
<evidence type="ECO:0000256" key="3">
    <source>
        <dbReference type="ARBA" id="ARBA00023002"/>
    </source>
</evidence>
<dbReference type="InterPro" id="IPR001155">
    <property type="entry name" value="OxRdtase_FMN_N"/>
</dbReference>
<evidence type="ECO:0000256" key="1">
    <source>
        <dbReference type="ARBA" id="ARBA00001917"/>
    </source>
</evidence>
<dbReference type="InterPro" id="IPR013785">
    <property type="entry name" value="Aldolase_TIM"/>
</dbReference>
<organism evidence="5 6">
    <name type="scientific">Paracandidimonas soli</name>
    <dbReference type="NCBI Taxonomy" id="1917182"/>
    <lineage>
        <taxon>Bacteria</taxon>
        <taxon>Pseudomonadati</taxon>
        <taxon>Pseudomonadota</taxon>
        <taxon>Betaproteobacteria</taxon>
        <taxon>Burkholderiales</taxon>
        <taxon>Alcaligenaceae</taxon>
        <taxon>Paracandidimonas</taxon>
    </lineage>
</organism>
<evidence type="ECO:0000256" key="2">
    <source>
        <dbReference type="ARBA" id="ARBA00005979"/>
    </source>
</evidence>